<feature type="compositionally biased region" description="Basic and acidic residues" evidence="1">
    <location>
        <begin position="65"/>
        <end position="74"/>
    </location>
</feature>
<keyword evidence="3" id="KW-1185">Reference proteome</keyword>
<feature type="compositionally biased region" description="Basic and acidic residues" evidence="1">
    <location>
        <begin position="86"/>
        <end position="96"/>
    </location>
</feature>
<protein>
    <submittedName>
        <fullName evidence="2">Uncharacterized protein</fullName>
    </submittedName>
</protein>
<evidence type="ECO:0000256" key="1">
    <source>
        <dbReference type="SAM" id="MobiDB-lite"/>
    </source>
</evidence>
<sequence>MSMSKFHCSQSVSLPTLVSAKAAFVRNIPGNELEGSLVVRVCPEHEAPEQTRAILKQILFDKYHNTRPSSRGESEAGQQAGVEPQKMGERANDNWRKASRSGPSLRCRPSPKPPRALTPFGTFGLYAERGRHGRECNATQSLKRRSYDK</sequence>
<accession>A0A1C1CMJ8</accession>
<evidence type="ECO:0000313" key="3">
    <source>
        <dbReference type="Proteomes" id="UP000094526"/>
    </source>
</evidence>
<feature type="region of interest" description="Disordered" evidence="1">
    <location>
        <begin position="65"/>
        <end position="149"/>
    </location>
</feature>
<dbReference type="AlphaFoldDB" id="A0A1C1CMJ8"/>
<evidence type="ECO:0000313" key="2">
    <source>
        <dbReference type="EMBL" id="OCT49713.1"/>
    </source>
</evidence>
<organism evidence="2 3">
    <name type="scientific">Cladophialophora carrionii</name>
    <dbReference type="NCBI Taxonomy" id="86049"/>
    <lineage>
        <taxon>Eukaryota</taxon>
        <taxon>Fungi</taxon>
        <taxon>Dikarya</taxon>
        <taxon>Ascomycota</taxon>
        <taxon>Pezizomycotina</taxon>
        <taxon>Eurotiomycetes</taxon>
        <taxon>Chaetothyriomycetidae</taxon>
        <taxon>Chaetothyriales</taxon>
        <taxon>Herpotrichiellaceae</taxon>
        <taxon>Cladophialophora</taxon>
    </lineage>
</organism>
<dbReference type="VEuPathDB" id="FungiDB:CLCR_07618"/>
<name>A0A1C1CMJ8_9EURO</name>
<reference evidence="3" key="1">
    <citation type="submission" date="2015-07" db="EMBL/GenBank/DDBJ databases">
        <authorList>
            <person name="Teixeira M.M."/>
            <person name="Souza R.C."/>
            <person name="Almeida L.G."/>
            <person name="Vicente V.A."/>
            <person name="de Hoog S."/>
            <person name="Bocca A.L."/>
            <person name="de Almeida S.R."/>
            <person name="Vasconcelos A.T."/>
            <person name="Felipe M.S."/>
        </authorList>
    </citation>
    <scope>NUCLEOTIDE SEQUENCE [LARGE SCALE GENOMIC DNA]</scope>
    <source>
        <strain evidence="3">KSF</strain>
    </source>
</reference>
<comment type="caution">
    <text evidence="2">The sequence shown here is derived from an EMBL/GenBank/DDBJ whole genome shotgun (WGS) entry which is preliminary data.</text>
</comment>
<proteinExistence type="predicted"/>
<gene>
    <name evidence="2" type="ORF">CLCR_07618</name>
</gene>
<dbReference type="EMBL" id="LGRB01000010">
    <property type="protein sequence ID" value="OCT49713.1"/>
    <property type="molecule type" value="Genomic_DNA"/>
</dbReference>
<dbReference type="Proteomes" id="UP000094526">
    <property type="component" value="Unassembled WGS sequence"/>
</dbReference>